<feature type="signal peptide" evidence="1">
    <location>
        <begin position="1"/>
        <end position="22"/>
    </location>
</feature>
<evidence type="ECO:0000256" key="1">
    <source>
        <dbReference type="SAM" id="SignalP"/>
    </source>
</evidence>
<evidence type="ECO:0000313" key="3">
    <source>
        <dbReference type="Proteomes" id="UP000183557"/>
    </source>
</evidence>
<dbReference type="RefSeq" id="WP_075037248.1">
    <property type="nucleotide sequence ID" value="NZ_FOSB01000008.1"/>
</dbReference>
<organism evidence="2 3">
    <name type="scientific">Halobacillus dabanensis</name>
    <dbReference type="NCBI Taxonomy" id="240302"/>
    <lineage>
        <taxon>Bacteria</taxon>
        <taxon>Bacillati</taxon>
        <taxon>Bacillota</taxon>
        <taxon>Bacilli</taxon>
        <taxon>Bacillales</taxon>
        <taxon>Bacillaceae</taxon>
        <taxon>Halobacillus</taxon>
    </lineage>
</organism>
<evidence type="ECO:0008006" key="4">
    <source>
        <dbReference type="Google" id="ProtNLM"/>
    </source>
</evidence>
<keyword evidence="1" id="KW-0732">Signal</keyword>
<dbReference type="OrthoDB" id="2969275at2"/>
<dbReference type="PROSITE" id="PS51257">
    <property type="entry name" value="PROKAR_LIPOPROTEIN"/>
    <property type="match status" value="1"/>
</dbReference>
<evidence type="ECO:0000313" key="2">
    <source>
        <dbReference type="EMBL" id="SFK16775.1"/>
    </source>
</evidence>
<dbReference type="AlphaFoldDB" id="A0A1I3XB36"/>
<name>A0A1I3XB36_HALDA</name>
<accession>A0A1I3XB36</accession>
<dbReference type="Proteomes" id="UP000183557">
    <property type="component" value="Unassembled WGS sequence"/>
</dbReference>
<gene>
    <name evidence="2" type="ORF">SAMN04487936_108103</name>
</gene>
<feature type="chain" id="PRO_5039047217" description="Lipoprotein" evidence="1">
    <location>
        <begin position="23"/>
        <end position="120"/>
    </location>
</feature>
<keyword evidence="3" id="KW-1185">Reference proteome</keyword>
<dbReference type="STRING" id="240302.BN982_01160"/>
<protein>
    <recommendedName>
        <fullName evidence="4">Lipoprotein</fullName>
    </recommendedName>
</protein>
<sequence length="120" mass="13873">MRKTLGLLLVVGLLAGCANNSAERSIQQFTSSMENELHFVYFYENEPPEKNIRSQLNGMKVYLARKNITATISYQKIIADRNYQKILGVKDRQILVFDYKGIRYNARNIHVLEGMVLQMD</sequence>
<dbReference type="EMBL" id="FOSB01000008">
    <property type="protein sequence ID" value="SFK16775.1"/>
    <property type="molecule type" value="Genomic_DNA"/>
</dbReference>
<proteinExistence type="predicted"/>
<reference evidence="3" key="1">
    <citation type="submission" date="2016-10" db="EMBL/GenBank/DDBJ databases">
        <authorList>
            <person name="Varghese N."/>
            <person name="Submissions S."/>
        </authorList>
    </citation>
    <scope>NUCLEOTIDE SEQUENCE [LARGE SCALE GENOMIC DNA]</scope>
    <source>
        <strain evidence="3">CGMCC 1.3704</strain>
    </source>
</reference>